<evidence type="ECO:0000256" key="1">
    <source>
        <dbReference type="ARBA" id="ARBA00023157"/>
    </source>
</evidence>
<dbReference type="GO" id="GO:0050728">
    <property type="term" value="P:negative regulation of inflammatory response"/>
    <property type="evidence" value="ECO:0007669"/>
    <property type="project" value="TreeGrafter"/>
</dbReference>
<evidence type="ECO:0000259" key="4">
    <source>
        <dbReference type="PROSITE" id="PS01180"/>
    </source>
</evidence>
<organism evidence="5 6">
    <name type="scientific">Pogonophryne albipinna</name>
    <dbReference type="NCBI Taxonomy" id="1090488"/>
    <lineage>
        <taxon>Eukaryota</taxon>
        <taxon>Metazoa</taxon>
        <taxon>Chordata</taxon>
        <taxon>Craniata</taxon>
        <taxon>Vertebrata</taxon>
        <taxon>Euteleostomi</taxon>
        <taxon>Actinopterygii</taxon>
        <taxon>Neopterygii</taxon>
        <taxon>Teleostei</taxon>
        <taxon>Neoteleostei</taxon>
        <taxon>Acanthomorphata</taxon>
        <taxon>Eupercaria</taxon>
        <taxon>Perciformes</taxon>
        <taxon>Notothenioidei</taxon>
        <taxon>Pogonophryne</taxon>
    </lineage>
</organism>
<dbReference type="PANTHER" id="PTHR46908:SF4">
    <property type="entry name" value="TUMOR NECROSIS FACTOR-INDUCIBLE GENE 6 PROTEIN"/>
    <property type="match status" value="1"/>
</dbReference>
<comment type="caution">
    <text evidence="2">Lacks conserved residue(s) required for the propagation of feature annotation.</text>
</comment>
<dbReference type="EMBL" id="JAPTMU010000006">
    <property type="protein sequence ID" value="KAJ4942074.1"/>
    <property type="molecule type" value="Genomic_DNA"/>
</dbReference>
<accession>A0AAD6BCD1</accession>
<feature type="compositionally biased region" description="Low complexity" evidence="3">
    <location>
        <begin position="761"/>
        <end position="790"/>
    </location>
</feature>
<evidence type="ECO:0000256" key="3">
    <source>
        <dbReference type="SAM" id="MobiDB-lite"/>
    </source>
</evidence>
<feature type="region of interest" description="Disordered" evidence="3">
    <location>
        <begin position="753"/>
        <end position="801"/>
    </location>
</feature>
<feature type="compositionally biased region" description="Polar residues" evidence="3">
    <location>
        <begin position="873"/>
        <end position="900"/>
    </location>
</feature>
<comment type="caution">
    <text evidence="5">The sequence shown here is derived from an EMBL/GenBank/DDBJ whole genome shotgun (WGS) entry which is preliminary data.</text>
</comment>
<dbReference type="SUPFAM" id="SSF49854">
    <property type="entry name" value="Spermadhesin, CUB domain"/>
    <property type="match status" value="1"/>
</dbReference>
<name>A0AAD6BCD1_9TELE</name>
<proteinExistence type="predicted"/>
<feature type="region of interest" description="Disordered" evidence="3">
    <location>
        <begin position="824"/>
        <end position="900"/>
    </location>
</feature>
<dbReference type="Pfam" id="PF00431">
    <property type="entry name" value="CUB"/>
    <property type="match status" value="1"/>
</dbReference>
<gene>
    <name evidence="5" type="ORF">JOQ06_011944</name>
</gene>
<feature type="region of interest" description="Disordered" evidence="3">
    <location>
        <begin position="618"/>
        <end position="645"/>
    </location>
</feature>
<dbReference type="CDD" id="cd00041">
    <property type="entry name" value="CUB"/>
    <property type="match status" value="1"/>
</dbReference>
<feature type="region of interest" description="Disordered" evidence="3">
    <location>
        <begin position="284"/>
        <end position="345"/>
    </location>
</feature>
<dbReference type="GO" id="GO:0005615">
    <property type="term" value="C:extracellular space"/>
    <property type="evidence" value="ECO:0007669"/>
    <property type="project" value="TreeGrafter"/>
</dbReference>
<reference evidence="5" key="1">
    <citation type="submission" date="2022-11" db="EMBL/GenBank/DDBJ databases">
        <title>Chromosome-level genome of Pogonophryne albipinna.</title>
        <authorList>
            <person name="Jo E."/>
        </authorList>
    </citation>
    <scope>NUCLEOTIDE SEQUENCE</scope>
    <source>
        <strain evidence="5">SGF0006</strain>
        <tissue evidence="5">Muscle</tissue>
    </source>
</reference>
<evidence type="ECO:0000313" key="5">
    <source>
        <dbReference type="EMBL" id="KAJ4942074.1"/>
    </source>
</evidence>
<dbReference type="PANTHER" id="PTHR46908">
    <property type="entry name" value="CUBILIN-LIKE PROTEIN"/>
    <property type="match status" value="1"/>
</dbReference>
<feature type="region of interest" description="Disordered" evidence="3">
    <location>
        <begin position="501"/>
        <end position="522"/>
    </location>
</feature>
<keyword evidence="6" id="KW-1185">Reference proteome</keyword>
<keyword evidence="1" id="KW-1015">Disulfide bond</keyword>
<dbReference type="PROSITE" id="PS01180">
    <property type="entry name" value="CUB"/>
    <property type="match status" value="1"/>
</dbReference>
<feature type="compositionally biased region" description="Basic and acidic residues" evidence="3">
    <location>
        <begin position="791"/>
        <end position="801"/>
    </location>
</feature>
<dbReference type="InterPro" id="IPR035914">
    <property type="entry name" value="Sperma_CUB_dom_sf"/>
</dbReference>
<feature type="compositionally biased region" description="Polar residues" evidence="3">
    <location>
        <begin position="628"/>
        <end position="640"/>
    </location>
</feature>
<feature type="domain" description="CUB" evidence="4">
    <location>
        <begin position="152"/>
        <end position="214"/>
    </location>
</feature>
<evidence type="ECO:0000256" key="2">
    <source>
        <dbReference type="PROSITE-ProRule" id="PRU00059"/>
    </source>
</evidence>
<dbReference type="Gene3D" id="2.60.120.290">
    <property type="entry name" value="Spermadhesin, CUB domain"/>
    <property type="match status" value="1"/>
</dbReference>
<feature type="compositionally biased region" description="Low complexity" evidence="3">
    <location>
        <begin position="326"/>
        <end position="342"/>
    </location>
</feature>
<dbReference type="AlphaFoldDB" id="A0AAD6BCD1"/>
<dbReference type="InterPro" id="IPR000859">
    <property type="entry name" value="CUB_dom"/>
</dbReference>
<evidence type="ECO:0000313" key="6">
    <source>
        <dbReference type="Proteomes" id="UP001219934"/>
    </source>
</evidence>
<feature type="compositionally biased region" description="Polar residues" evidence="3">
    <location>
        <begin position="501"/>
        <end position="512"/>
    </location>
</feature>
<dbReference type="Proteomes" id="UP001219934">
    <property type="component" value="Unassembled WGS sequence"/>
</dbReference>
<sequence>MGIDGPWSNQSACLAPKTFLVPPLPFFLPSRLNCILNYTLSPSPEHKYCPSASGVGFLPVWHGGLPVWVIPTVQKRRPTGKLINAAAPYRGLVLGSQPHICLCSDSRSPSHPTHTWDALLPACLQKDPPQGYPGRQCRQNKGFENSRVYFNCGARVDVVDVQGLILSPGFPYNYSSGTHCVWQFFVPVDYQLILEIFDFDVFENHDSAAQYSALSHFEEEEVADEEVTFTPGGSLAADEPSLAAKVPAIQSFGDVIKKTQQSSQEGEVKQVVVQEQSTKMEIAKVSNSAKRSADVSSLPPLPVDKAVNSASSSHLREDLHPSTVMEETSLSSTETPPTSPESQHSILNACPHDVLYITDLITFSSRFCGSNRPPSSQLVFGSSQEMVEVIMELITTTHWGRGFALLFHYHNLTEPGGDRRATAPTASKVDSLLAVVSGAAFFAMILTSALCVAFRPKLCPKRASSCASSDSEVPEGVPNTVAEVSELQLMAENQTNLEVSAEQDNNNDSPPHTVSAGGDMSQSCSGLTELDLGADEVFIVSSAPSSSRLPFSPHTAQQPVGDLLASGEVIPAPMIIREMRVRFTNQAADATFDMEHLFAKHSVLLYHLQRERFLRHSDTGPVGEWPSPDSTISPSGSTREGSNRPRAWSVRTFQDLLPPLPQLHKKWCSWNSSSPFTKLVDSTPTGLAADGRADHGRRIFSDVHLDSKADSSSISDSTLSNASFPLSLPAQRQRRLNSTSNLRRARFTGPCFGLLSGTQEPTNPSVVVVPPTQGSPSEPSSASSTQSQTEGVKRRDFPDENDHISVQVFAISEEEDRQPLVSAEHLNQTSGPLNGMVKGTYEGKGPSSLSPQRVRAEWRPWGSQASGGVAPLSPNSSKSNDSLPSFTQSTVPCSVNNQMG</sequence>
<dbReference type="InterPro" id="IPR052129">
    <property type="entry name" value="Spermadhesin-Link_domain"/>
</dbReference>
<dbReference type="SMART" id="SM00042">
    <property type="entry name" value="CUB"/>
    <property type="match status" value="1"/>
</dbReference>
<protein>
    <recommendedName>
        <fullName evidence="4">CUB domain-containing protein</fullName>
    </recommendedName>
</protein>